<evidence type="ECO:0000259" key="1">
    <source>
        <dbReference type="Pfam" id="PF01966"/>
    </source>
</evidence>
<dbReference type="RefSeq" id="WP_087369731.1">
    <property type="nucleotide sequence ID" value="NZ_NFKK01000001.1"/>
</dbReference>
<protein>
    <submittedName>
        <fullName evidence="2">Hydrolase</fullName>
    </submittedName>
</protein>
<accession>A0A1Y4LJR5</accession>
<dbReference type="AlphaFoldDB" id="A0A1Y4LJR5"/>
<dbReference type="GO" id="GO:0016787">
    <property type="term" value="F:hydrolase activity"/>
    <property type="evidence" value="ECO:0007669"/>
    <property type="project" value="UniProtKB-KW"/>
</dbReference>
<sequence>MSDKKEEFLELFRQNVTRRGADKLLEWLESTDFFTAPASTRFHAAYEGGLLEHSLNVYHVMMDKHYDPETDNLESCTICTLLHDLCKAGFYDVEYRNRKNDAGVWEKVPVYVVNDRFPYGHGEKSVFLIERFMKLKNEEAVAIRWHMGGFDDSARAGSFAIANAYERYPLAVKLHLSDLEATYLHENRSES</sequence>
<gene>
    <name evidence="2" type="ORF">B5F17_00240</name>
</gene>
<name>A0A1Y4LJR5_9FIRM</name>
<comment type="caution">
    <text evidence="2">The sequence shown here is derived from an EMBL/GenBank/DDBJ whole genome shotgun (WGS) entry which is preliminary data.</text>
</comment>
<reference evidence="3" key="1">
    <citation type="submission" date="2017-04" db="EMBL/GenBank/DDBJ databases">
        <title>Function of individual gut microbiota members based on whole genome sequencing of pure cultures obtained from chicken caecum.</title>
        <authorList>
            <person name="Medvecky M."/>
            <person name="Cejkova D."/>
            <person name="Polansky O."/>
            <person name="Karasova D."/>
            <person name="Kubasova T."/>
            <person name="Cizek A."/>
            <person name="Rychlik I."/>
        </authorList>
    </citation>
    <scope>NUCLEOTIDE SEQUENCE [LARGE SCALE GENOMIC DNA]</scope>
    <source>
        <strain evidence="3">An180</strain>
    </source>
</reference>
<dbReference type="InterPro" id="IPR006674">
    <property type="entry name" value="HD_domain"/>
</dbReference>
<dbReference type="SUPFAM" id="SSF109604">
    <property type="entry name" value="HD-domain/PDEase-like"/>
    <property type="match status" value="1"/>
</dbReference>
<evidence type="ECO:0000313" key="2">
    <source>
        <dbReference type="EMBL" id="OUP54362.1"/>
    </source>
</evidence>
<keyword evidence="2" id="KW-0378">Hydrolase</keyword>
<proteinExistence type="predicted"/>
<dbReference type="Proteomes" id="UP000195897">
    <property type="component" value="Unassembled WGS sequence"/>
</dbReference>
<dbReference type="Gene3D" id="1.10.3210.10">
    <property type="entry name" value="Hypothetical protein af1432"/>
    <property type="match status" value="1"/>
</dbReference>
<organism evidence="2 3">
    <name type="scientific">Butyricicoccus pullicaecorum</name>
    <dbReference type="NCBI Taxonomy" id="501571"/>
    <lineage>
        <taxon>Bacteria</taxon>
        <taxon>Bacillati</taxon>
        <taxon>Bacillota</taxon>
        <taxon>Clostridia</taxon>
        <taxon>Eubacteriales</taxon>
        <taxon>Butyricicoccaceae</taxon>
        <taxon>Butyricicoccus</taxon>
    </lineage>
</organism>
<dbReference type="EMBL" id="NFKK01000001">
    <property type="protein sequence ID" value="OUP54362.1"/>
    <property type="molecule type" value="Genomic_DNA"/>
</dbReference>
<evidence type="ECO:0000313" key="3">
    <source>
        <dbReference type="Proteomes" id="UP000195897"/>
    </source>
</evidence>
<dbReference type="Pfam" id="PF01966">
    <property type="entry name" value="HD"/>
    <property type="match status" value="1"/>
</dbReference>
<feature type="domain" description="HD" evidence="1">
    <location>
        <begin position="51"/>
        <end position="165"/>
    </location>
</feature>